<sequence length="136" mass="15208">MVSGAQIGYLESAVKKNVSGCSIEEAMRLIGGRWRLLLVSYLLDGSKRFNQLRRDMPQISQRVLTLELRALEQAGLIRRTVYPEIPPRVEYCLSAEGERLRPVVEVVKTFGLWLKARPAPPAQMAEDGENALSVSP</sequence>
<dbReference type="GO" id="GO:0003677">
    <property type="term" value="F:DNA binding"/>
    <property type="evidence" value="ECO:0007669"/>
    <property type="project" value="UniProtKB-KW"/>
</dbReference>
<proteinExistence type="predicted"/>
<evidence type="ECO:0000259" key="4">
    <source>
        <dbReference type="PROSITE" id="PS51118"/>
    </source>
</evidence>
<dbReference type="PANTHER" id="PTHR33204:SF29">
    <property type="entry name" value="TRANSCRIPTIONAL REGULATOR"/>
    <property type="match status" value="1"/>
</dbReference>
<organism evidence="5 6">
    <name type="scientific">Pseudomonas straminea</name>
    <dbReference type="NCBI Taxonomy" id="47882"/>
    <lineage>
        <taxon>Bacteria</taxon>
        <taxon>Pseudomonadati</taxon>
        <taxon>Pseudomonadota</taxon>
        <taxon>Gammaproteobacteria</taxon>
        <taxon>Pseudomonadales</taxon>
        <taxon>Pseudomonadaceae</taxon>
        <taxon>Phytopseudomonas</taxon>
    </lineage>
</organism>
<evidence type="ECO:0000313" key="5">
    <source>
        <dbReference type="EMBL" id="SFD51561.1"/>
    </source>
</evidence>
<protein>
    <submittedName>
        <fullName evidence="5">Transcriptional regulator, HxlR family</fullName>
    </submittedName>
</protein>
<evidence type="ECO:0000256" key="3">
    <source>
        <dbReference type="ARBA" id="ARBA00023163"/>
    </source>
</evidence>
<reference evidence="6" key="1">
    <citation type="submission" date="2016-10" db="EMBL/GenBank/DDBJ databases">
        <authorList>
            <person name="Varghese N."/>
            <person name="Submissions S."/>
        </authorList>
    </citation>
    <scope>NUCLEOTIDE SEQUENCE [LARGE SCALE GENOMIC DNA]</scope>
    <source>
        <strain evidence="6">JCM 2783</strain>
    </source>
</reference>
<keyword evidence="3" id="KW-0804">Transcription</keyword>
<dbReference type="InterPro" id="IPR036390">
    <property type="entry name" value="WH_DNA-bd_sf"/>
</dbReference>
<dbReference type="Proteomes" id="UP000243950">
    <property type="component" value="Unassembled WGS sequence"/>
</dbReference>
<keyword evidence="2" id="KW-0238">DNA-binding</keyword>
<dbReference type="PROSITE" id="PS51118">
    <property type="entry name" value="HTH_HXLR"/>
    <property type="match status" value="1"/>
</dbReference>
<evidence type="ECO:0000256" key="1">
    <source>
        <dbReference type="ARBA" id="ARBA00023015"/>
    </source>
</evidence>
<keyword evidence="6" id="KW-1185">Reference proteome</keyword>
<dbReference type="SUPFAM" id="SSF46785">
    <property type="entry name" value="Winged helix' DNA-binding domain"/>
    <property type="match status" value="1"/>
</dbReference>
<dbReference type="PANTHER" id="PTHR33204">
    <property type="entry name" value="TRANSCRIPTIONAL REGULATOR, MARR FAMILY"/>
    <property type="match status" value="1"/>
</dbReference>
<feature type="domain" description="HTH hxlR-type" evidence="4">
    <location>
        <begin position="21"/>
        <end position="119"/>
    </location>
</feature>
<dbReference type="AlphaFoldDB" id="A0A1I1SZ05"/>
<dbReference type="Pfam" id="PF01638">
    <property type="entry name" value="HxlR"/>
    <property type="match status" value="1"/>
</dbReference>
<dbReference type="InterPro" id="IPR002577">
    <property type="entry name" value="HTH_HxlR"/>
</dbReference>
<gene>
    <name evidence="5" type="ORF">SAMN05216372_102180</name>
</gene>
<dbReference type="EMBL" id="FOMO01000002">
    <property type="protein sequence ID" value="SFD51561.1"/>
    <property type="molecule type" value="Genomic_DNA"/>
</dbReference>
<dbReference type="Gene3D" id="1.10.10.10">
    <property type="entry name" value="Winged helix-like DNA-binding domain superfamily/Winged helix DNA-binding domain"/>
    <property type="match status" value="1"/>
</dbReference>
<accession>A0A1I1SZ05</accession>
<dbReference type="InterPro" id="IPR036388">
    <property type="entry name" value="WH-like_DNA-bd_sf"/>
</dbReference>
<name>A0A1I1SZ05_PSEOC</name>
<evidence type="ECO:0000313" key="6">
    <source>
        <dbReference type="Proteomes" id="UP000243950"/>
    </source>
</evidence>
<keyword evidence="1" id="KW-0805">Transcription regulation</keyword>
<evidence type="ECO:0000256" key="2">
    <source>
        <dbReference type="ARBA" id="ARBA00023125"/>
    </source>
</evidence>